<dbReference type="AlphaFoldDB" id="Q16JD6"/>
<evidence type="ECO:0000256" key="1">
    <source>
        <dbReference type="SAM" id="Phobius"/>
    </source>
</evidence>
<accession>Q16JD6</accession>
<gene>
    <name evidence="2" type="ORF">AaeL_AAEL013364</name>
</gene>
<keyword evidence="1" id="KW-0472">Membrane</keyword>
<proteinExistence type="predicted"/>
<feature type="transmembrane region" description="Helical" evidence="1">
    <location>
        <begin position="139"/>
        <end position="161"/>
    </location>
</feature>
<dbReference type="Proteomes" id="UP000682892">
    <property type="component" value="Unassembled WGS sequence"/>
</dbReference>
<feature type="transmembrane region" description="Helical" evidence="1">
    <location>
        <begin position="56"/>
        <end position="82"/>
    </location>
</feature>
<sequence>MAALFCGSLIQVGVCLWVFVNESSLVSYVSVSEWVMCLCKCKNPAMFSLYDTLKDMFFICIVYYRITVFHFGLSLISLNFFFDTFFTIAKVSIKVRVSNYIILPIRIKGVNNQLFTHEMLLILIEFQLYILPFQLELEAFAHSLSFIRSTFLLVCSIRYILFLIIRINSDSSDPYRIAMQELIQFKLAVIDWSFLIMRLVL</sequence>
<name>Q16JD6_AEDAE</name>
<feature type="transmembrane region" description="Helical" evidence="1">
    <location>
        <begin position="114"/>
        <end position="133"/>
    </location>
</feature>
<reference evidence="2" key="2">
    <citation type="journal article" date="2007" name="Science">
        <title>Genome sequence of Aedes aegypti, a major arbovirus vector.</title>
        <authorList>
            <person name="Nene V."/>
            <person name="Wortman J.R."/>
            <person name="Lawson D."/>
            <person name="Haas B."/>
            <person name="Kodira C."/>
            <person name="Tu Z.J."/>
            <person name="Loftus B."/>
            <person name="Xi Z."/>
            <person name="Megy K."/>
            <person name="Grabherr M."/>
            <person name="Ren Q."/>
            <person name="Zdobnov E.M."/>
            <person name="Lobo N.F."/>
            <person name="Campbell K.S."/>
            <person name="Brown S.E."/>
            <person name="Bonaldo M.F."/>
            <person name="Zhu J."/>
            <person name="Sinkins S.P."/>
            <person name="Hogenkamp D.G."/>
            <person name="Amedeo P."/>
            <person name="Arensburger P."/>
            <person name="Atkinson P.W."/>
            <person name="Bidwell S."/>
            <person name="Biedler J."/>
            <person name="Birney E."/>
            <person name="Bruggner R.V."/>
            <person name="Costas J."/>
            <person name="Coy M.R."/>
            <person name="Crabtree J."/>
            <person name="Crawford M."/>
            <person name="Debruyn B."/>
            <person name="Decaprio D."/>
            <person name="Eiglmeier K."/>
            <person name="Eisenstadt E."/>
            <person name="El-Dorry H."/>
            <person name="Gelbart W.M."/>
            <person name="Gomes S.L."/>
            <person name="Hammond M."/>
            <person name="Hannick L.I."/>
            <person name="Hogan J.R."/>
            <person name="Holmes M.H."/>
            <person name="Jaffe D."/>
            <person name="Johnston J.S."/>
            <person name="Kennedy R.C."/>
            <person name="Koo H."/>
            <person name="Kravitz S."/>
            <person name="Kriventseva E.V."/>
            <person name="Kulp D."/>
            <person name="Labutti K."/>
            <person name="Lee E."/>
            <person name="Li S."/>
            <person name="Lovin D.D."/>
            <person name="Mao C."/>
            <person name="Mauceli E."/>
            <person name="Menck C.F."/>
            <person name="Miller J.R."/>
            <person name="Montgomery P."/>
            <person name="Mori A."/>
            <person name="Nascimento A.L."/>
            <person name="Naveira H.F."/>
            <person name="Nusbaum C."/>
            <person name="O'leary S."/>
            <person name="Orvis J."/>
            <person name="Pertea M."/>
            <person name="Quesneville H."/>
            <person name="Reidenbach K.R."/>
            <person name="Rogers Y.H."/>
            <person name="Roth C.W."/>
            <person name="Schneider J.R."/>
            <person name="Schatz M."/>
            <person name="Shumway M."/>
            <person name="Stanke M."/>
            <person name="Stinson E.O."/>
            <person name="Tubio J.M."/>
            <person name="Vanzee J.P."/>
            <person name="Verjovski-Almeida S."/>
            <person name="Werner D."/>
            <person name="White O."/>
            <person name="Wyder S."/>
            <person name="Zeng Q."/>
            <person name="Zhao Q."/>
            <person name="Zhao Y."/>
            <person name="Hill C.A."/>
            <person name="Raikhel A.S."/>
            <person name="Soares M.B."/>
            <person name="Knudson D.L."/>
            <person name="Lee N.H."/>
            <person name="Galagan J."/>
            <person name="Salzberg S.L."/>
            <person name="Paulsen I.T."/>
            <person name="Dimopoulos G."/>
            <person name="Collins F.H."/>
            <person name="Birren B."/>
            <person name="Fraser-Liggett C.M."/>
            <person name="Severson D.W."/>
        </authorList>
    </citation>
    <scope>NUCLEOTIDE SEQUENCE [LARGE SCALE GENOMIC DNA]</scope>
    <source>
        <strain evidence="2">Liverpool</strain>
    </source>
</reference>
<evidence type="ECO:0000313" key="3">
    <source>
        <dbReference type="Proteomes" id="UP000682892"/>
    </source>
</evidence>
<keyword evidence="1" id="KW-1133">Transmembrane helix</keyword>
<evidence type="ECO:0000313" key="2">
    <source>
        <dbReference type="EMBL" id="EAT34389.1"/>
    </source>
</evidence>
<reference evidence="2" key="3">
    <citation type="submission" date="2012-09" db="EMBL/GenBank/DDBJ databases">
        <authorList>
            <consortium name="VectorBase"/>
        </authorList>
    </citation>
    <scope>NUCLEOTIDE SEQUENCE</scope>
    <source>
        <strain evidence="2">Liverpool</strain>
    </source>
</reference>
<dbReference type="EMBL" id="CH478013">
    <property type="protein sequence ID" value="EAT34389.1"/>
    <property type="molecule type" value="Genomic_DNA"/>
</dbReference>
<protein>
    <submittedName>
        <fullName evidence="2">AAEL013364-PA</fullName>
    </submittedName>
</protein>
<keyword evidence="1" id="KW-0812">Transmembrane</keyword>
<dbReference type="PaxDb" id="7159-AAEL013364-PA"/>
<dbReference type="HOGENOM" id="CLU_1361424_0_0_1"/>
<organism evidence="2 3">
    <name type="scientific">Aedes aegypti</name>
    <name type="common">Yellowfever mosquito</name>
    <name type="synonym">Culex aegypti</name>
    <dbReference type="NCBI Taxonomy" id="7159"/>
    <lineage>
        <taxon>Eukaryota</taxon>
        <taxon>Metazoa</taxon>
        <taxon>Ecdysozoa</taxon>
        <taxon>Arthropoda</taxon>
        <taxon>Hexapoda</taxon>
        <taxon>Insecta</taxon>
        <taxon>Pterygota</taxon>
        <taxon>Neoptera</taxon>
        <taxon>Endopterygota</taxon>
        <taxon>Diptera</taxon>
        <taxon>Nematocera</taxon>
        <taxon>Culicoidea</taxon>
        <taxon>Culicidae</taxon>
        <taxon>Culicinae</taxon>
        <taxon>Aedini</taxon>
        <taxon>Aedes</taxon>
        <taxon>Stegomyia</taxon>
    </lineage>
</organism>
<reference evidence="2" key="1">
    <citation type="submission" date="2005-10" db="EMBL/GenBank/DDBJ databases">
        <authorList>
            <person name="Loftus B.J."/>
            <person name="Nene V.M."/>
            <person name="Hannick L.I."/>
            <person name="Bidwell S."/>
            <person name="Haas B."/>
            <person name="Amedeo P."/>
            <person name="Orvis J."/>
            <person name="Wortman J.R."/>
            <person name="White O.R."/>
            <person name="Salzberg S."/>
            <person name="Shumway M."/>
            <person name="Koo H."/>
            <person name="Zhao Y."/>
            <person name="Holmes M."/>
            <person name="Miller J."/>
            <person name="Schatz M."/>
            <person name="Pop M."/>
            <person name="Pai G."/>
            <person name="Utterback T."/>
            <person name="Rogers Y.-H."/>
            <person name="Kravitz S."/>
            <person name="Fraser C.M."/>
        </authorList>
    </citation>
    <scope>NUCLEOTIDE SEQUENCE</scope>
    <source>
        <strain evidence="2">Liverpool</strain>
    </source>
</reference>